<organism evidence="3 4">
    <name type="scientific">Legionella spiritensis</name>
    <dbReference type="NCBI Taxonomy" id="452"/>
    <lineage>
        <taxon>Bacteria</taxon>
        <taxon>Pseudomonadati</taxon>
        <taxon>Pseudomonadota</taxon>
        <taxon>Gammaproteobacteria</taxon>
        <taxon>Legionellales</taxon>
        <taxon>Legionellaceae</taxon>
        <taxon>Legionella</taxon>
    </lineage>
</organism>
<dbReference type="Pfam" id="PF16989">
    <property type="entry name" value="T6SS_VasJ"/>
    <property type="match status" value="1"/>
</dbReference>
<accession>A0A0W0Z9D6</accession>
<protein>
    <recommendedName>
        <fullName evidence="2">ImpA N-terminal domain-containing protein</fullName>
    </recommendedName>
</protein>
<dbReference type="InterPro" id="IPR017739">
    <property type="entry name" value="T6SS-assoc_VCA0119"/>
</dbReference>
<dbReference type="InterPro" id="IPR010657">
    <property type="entry name" value="ImpA_N"/>
</dbReference>
<comment type="caution">
    <text evidence="3">The sequence shown here is derived from an EMBL/GenBank/DDBJ whole genome shotgun (WGS) entry which is preliminary data.</text>
</comment>
<dbReference type="PANTHER" id="PTHR37024:SF5">
    <property type="entry name" value="IMPA N-TERMINAL DOMAIN-CONTAINING PROTEIN"/>
    <property type="match status" value="1"/>
</dbReference>
<evidence type="ECO:0000259" key="2">
    <source>
        <dbReference type="Pfam" id="PF06812"/>
    </source>
</evidence>
<reference evidence="3 4" key="1">
    <citation type="submission" date="2015-11" db="EMBL/GenBank/DDBJ databases">
        <title>Genomic analysis of 38 Legionella species identifies large and diverse effector repertoires.</title>
        <authorList>
            <person name="Burstein D."/>
            <person name="Amaro F."/>
            <person name="Zusman T."/>
            <person name="Lifshitz Z."/>
            <person name="Cohen O."/>
            <person name="Gilbert J.A."/>
            <person name="Pupko T."/>
            <person name="Shuman H.A."/>
            <person name="Segal G."/>
        </authorList>
    </citation>
    <scope>NUCLEOTIDE SEQUENCE [LARGE SCALE GENOMIC DNA]</scope>
    <source>
        <strain evidence="3 4">Mt.St.Helens-9</strain>
    </source>
</reference>
<evidence type="ECO:0000256" key="1">
    <source>
        <dbReference type="SAM" id="MobiDB-lite"/>
    </source>
</evidence>
<evidence type="ECO:0000313" key="3">
    <source>
        <dbReference type="EMBL" id="KTD65728.1"/>
    </source>
</evidence>
<dbReference type="Proteomes" id="UP000054877">
    <property type="component" value="Unassembled WGS sequence"/>
</dbReference>
<name>A0A0W0Z9D6_LEGSP</name>
<dbReference type="STRING" id="452.Lspi_0440"/>
<evidence type="ECO:0000313" key="4">
    <source>
        <dbReference type="Proteomes" id="UP000054877"/>
    </source>
</evidence>
<dbReference type="PATRIC" id="fig|452.5.peg.480"/>
<dbReference type="PANTHER" id="PTHR37024">
    <property type="entry name" value="TYPE VI SECRETION SYSTEM DUF2094 AND IMPA-RELATED DOMAIN PROTEIN"/>
    <property type="match status" value="1"/>
</dbReference>
<dbReference type="AlphaFoldDB" id="A0A0W0Z9D6"/>
<proteinExistence type="predicted"/>
<feature type="region of interest" description="Disordered" evidence="1">
    <location>
        <begin position="176"/>
        <end position="210"/>
    </location>
</feature>
<dbReference type="Pfam" id="PF06812">
    <property type="entry name" value="ImpA_N"/>
    <property type="match status" value="1"/>
</dbReference>
<keyword evidence="4" id="KW-1185">Reference proteome</keyword>
<dbReference type="EMBL" id="LNYX01000005">
    <property type="protein sequence ID" value="KTD65728.1"/>
    <property type="molecule type" value="Genomic_DNA"/>
</dbReference>
<feature type="domain" description="ImpA N-terminal" evidence="2">
    <location>
        <begin position="13"/>
        <end position="114"/>
    </location>
</feature>
<gene>
    <name evidence="3" type="ORF">Lspi_0440</name>
</gene>
<sequence length="507" mass="57981">MADIAYIAKLGKKAIPGEHPSGYDCHAMPGYQFIRNEIGKLTDVAQVTEIDWEQIINESVAILQFRSKDILVACYLAYALVRQYGCDGLQTGSLLIYNLLYYYFDGLYPQNKPKTLGNAISWYFEHGYKYLQHQEFDYSDTRNIKRTMANLEAIYNITRSHKLDISCHEKFQQQLKTLSGEQQPEEPENTPEAKKTESLPAPSIPEASESQVGQQQGFTILLQSARHLLETSVTDPYAYYLNRIASWGMISTIPVIEEGNTLVAPPDSFNMERIKLPNQNPVALIRLIEEILPQEPFWFDLQIMALDLLQKAGEDFQPCHDVVKQEFFHLLHRFPGMELLTFNDGTPFLNEKHAITLTNLKATKLINAAERISDLTTQQQDQLRNIKQVISNLPRKNYARELNQLDLINKEAISDKVKLIAYISICEELLQRSNYDILKPYLGFMLDIIKTHQLNTWDPCIALEALVVLYRGLKAMPGAPIASEQDLVFSMITKIDMNIAFELSQSY</sequence>